<keyword evidence="5 7" id="KW-0457">Lysine biosynthesis</keyword>
<dbReference type="Pfam" id="PF00132">
    <property type="entry name" value="Hexapep"/>
    <property type="match status" value="2"/>
</dbReference>
<evidence type="ECO:0000259" key="8">
    <source>
        <dbReference type="Pfam" id="PF08503"/>
    </source>
</evidence>
<comment type="function">
    <text evidence="7">Catalyzes the transfer of an acetyl group from acetyl-CoA to tetrahydrodipicolinate.</text>
</comment>
<evidence type="ECO:0000313" key="10">
    <source>
        <dbReference type="Proteomes" id="UP001296943"/>
    </source>
</evidence>
<reference evidence="9 10" key="1">
    <citation type="submission" date="2021-01" db="EMBL/GenBank/DDBJ databases">
        <title>Genomic Encyclopedia of Type Strains, Phase IV (KMG-IV): sequencing the most valuable type-strain genomes for metagenomic binning, comparative biology and taxonomic classification.</title>
        <authorList>
            <person name="Goeker M."/>
        </authorList>
    </citation>
    <scope>NUCLEOTIDE SEQUENCE [LARGE SCALE GENOMIC DNA]</scope>
    <source>
        <strain evidence="9 10">DSM 23711</strain>
    </source>
</reference>
<comment type="caution">
    <text evidence="9">The sequence shown here is derived from an EMBL/GenBank/DDBJ whole genome shotgun (WGS) entry which is preliminary data.</text>
</comment>
<dbReference type="Proteomes" id="UP001296943">
    <property type="component" value="Unassembled WGS sequence"/>
</dbReference>
<dbReference type="Gene3D" id="2.160.10.10">
    <property type="entry name" value="Hexapeptide repeat proteins"/>
    <property type="match status" value="1"/>
</dbReference>
<evidence type="ECO:0000313" key="9">
    <source>
        <dbReference type="EMBL" id="MBM7572212.1"/>
    </source>
</evidence>
<gene>
    <name evidence="7" type="primary">dapH</name>
    <name evidence="9" type="ORF">JOC48_002715</name>
</gene>
<evidence type="ECO:0000256" key="5">
    <source>
        <dbReference type="ARBA" id="ARBA00023154"/>
    </source>
</evidence>
<dbReference type="RefSeq" id="WP_204500460.1">
    <property type="nucleotide sequence ID" value="NZ_JAFBDR010000015.1"/>
</dbReference>
<evidence type="ECO:0000256" key="3">
    <source>
        <dbReference type="ARBA" id="ARBA00022737"/>
    </source>
</evidence>
<evidence type="ECO:0000256" key="1">
    <source>
        <dbReference type="ARBA" id="ARBA00022605"/>
    </source>
</evidence>
<keyword evidence="10" id="KW-1185">Reference proteome</keyword>
<feature type="domain" description="2,3,4,5-tetrahydropyridine-2,6-dicarboxylate N-acetyltransferase N-terminal" evidence="8">
    <location>
        <begin position="4"/>
        <end position="88"/>
    </location>
</feature>
<dbReference type="Pfam" id="PF14602">
    <property type="entry name" value="Hexapep_2"/>
    <property type="match status" value="1"/>
</dbReference>
<dbReference type="InterPro" id="IPR050179">
    <property type="entry name" value="Trans_hexapeptide_repeat"/>
</dbReference>
<dbReference type="InterPro" id="IPR013710">
    <property type="entry name" value="DapH_N"/>
</dbReference>
<evidence type="ECO:0000256" key="4">
    <source>
        <dbReference type="ARBA" id="ARBA00022915"/>
    </source>
</evidence>
<dbReference type="InterPro" id="IPR019873">
    <property type="entry name" value="DapH"/>
</dbReference>
<dbReference type="EMBL" id="JAFBDR010000015">
    <property type="protein sequence ID" value="MBM7572212.1"/>
    <property type="molecule type" value="Genomic_DNA"/>
</dbReference>
<dbReference type="Pfam" id="PF08503">
    <property type="entry name" value="DapH_N"/>
    <property type="match status" value="1"/>
</dbReference>
<organism evidence="9 10">
    <name type="scientific">Aquibacillus albus</name>
    <dbReference type="NCBI Taxonomy" id="1168171"/>
    <lineage>
        <taxon>Bacteria</taxon>
        <taxon>Bacillati</taxon>
        <taxon>Bacillota</taxon>
        <taxon>Bacilli</taxon>
        <taxon>Bacillales</taxon>
        <taxon>Bacillaceae</taxon>
        <taxon>Aquibacillus</taxon>
    </lineage>
</organism>
<dbReference type="PANTHER" id="PTHR43300:SF10">
    <property type="entry name" value="2,3,4,5-TETRAHYDROPYRIDINE-2,6-DICARBOXYLATE N-ACETYLTRANSFERASE"/>
    <property type="match status" value="1"/>
</dbReference>
<keyword evidence="3 7" id="KW-0677">Repeat</keyword>
<dbReference type="GO" id="GO:0047200">
    <property type="term" value="F:tetrahydrodipicolinate N-acetyltransferase activity"/>
    <property type="evidence" value="ECO:0007669"/>
    <property type="project" value="UniProtKB-EC"/>
</dbReference>
<dbReference type="InterPro" id="IPR018357">
    <property type="entry name" value="Hexapep_transf_CS"/>
</dbReference>
<dbReference type="HAMAP" id="MF_01691">
    <property type="entry name" value="DapH"/>
    <property type="match status" value="1"/>
</dbReference>
<evidence type="ECO:0000256" key="7">
    <source>
        <dbReference type="HAMAP-Rule" id="MF_01691"/>
    </source>
</evidence>
<keyword evidence="6 7" id="KW-0012">Acyltransferase</keyword>
<evidence type="ECO:0000256" key="6">
    <source>
        <dbReference type="ARBA" id="ARBA00023315"/>
    </source>
</evidence>
<accession>A0ABS2N260</accession>
<dbReference type="PROSITE" id="PS00101">
    <property type="entry name" value="HEXAPEP_TRANSFERASES"/>
    <property type="match status" value="1"/>
</dbReference>
<dbReference type="Gene3D" id="3.30.70.250">
    <property type="entry name" value="Malonyl-CoA ACP transacylase, ACP-binding"/>
    <property type="match status" value="1"/>
</dbReference>
<dbReference type="NCBIfam" id="TIGR03532">
    <property type="entry name" value="DapD_Ac"/>
    <property type="match status" value="1"/>
</dbReference>
<dbReference type="PANTHER" id="PTHR43300">
    <property type="entry name" value="ACETYLTRANSFERASE"/>
    <property type="match status" value="1"/>
</dbReference>
<keyword evidence="2 7" id="KW-0808">Transferase</keyword>
<evidence type="ECO:0000256" key="2">
    <source>
        <dbReference type="ARBA" id="ARBA00022679"/>
    </source>
</evidence>
<keyword evidence="4 7" id="KW-0220">Diaminopimelate biosynthesis</keyword>
<protein>
    <recommendedName>
        <fullName evidence="7">2,3,4,5-tetrahydropyridine-2,6-dicarboxylate N-acetyltransferase</fullName>
        <ecNumber evidence="7">2.3.1.89</ecNumber>
    </recommendedName>
    <alternativeName>
        <fullName evidence="7">Tetrahydrodipicolinate N-acetyltransferase</fullName>
        <shortName evidence="7">THP acetyltransferase</shortName>
        <shortName evidence="7">Tetrahydropicolinate acetylase</shortName>
    </alternativeName>
</protein>
<sequence>MKMMDANEIISFISNSTKSTPVKVYIKGNQLNQIDFSDSIQDFVDEETGILFGEWKDIKDALATYEAQIEDYVIENDRRNSAIPLLDLKEINARIEPGAVIRDQVEIGDGCVIMMGAMINIGSAIGEGTMIDMNATLGGRATVGKNCHIGAGAVLAGVIEPPSAQPVVIEDGVVVGANAVILEGVRVGEGAVVAAGAIVTKDVPPNTVVAGTPAKVIKEIDDQTKSKTEIMHALRKLDEE</sequence>
<dbReference type="EC" id="2.3.1.89" evidence="7"/>
<comment type="similarity">
    <text evidence="7">Belongs to the transferase hexapeptide repeat family. DapH subfamily.</text>
</comment>
<name>A0ABS2N260_9BACI</name>
<dbReference type="InterPro" id="IPR011004">
    <property type="entry name" value="Trimer_LpxA-like_sf"/>
</dbReference>
<dbReference type="SUPFAM" id="SSF51161">
    <property type="entry name" value="Trimeric LpxA-like enzymes"/>
    <property type="match status" value="1"/>
</dbReference>
<proteinExistence type="inferred from homology"/>
<dbReference type="CDD" id="cd03350">
    <property type="entry name" value="LbH_THP_succinylT"/>
    <property type="match status" value="1"/>
</dbReference>
<keyword evidence="1 7" id="KW-0028">Amino-acid biosynthesis</keyword>
<comment type="pathway">
    <text evidence="7">Amino-acid biosynthesis; L-lysine biosynthesis via DAP pathway; LL-2,6-diaminopimelate from (S)-tetrahydrodipicolinate (acetylase route): step 1/3.</text>
</comment>
<dbReference type="InterPro" id="IPR001451">
    <property type="entry name" value="Hexapep"/>
</dbReference>
<comment type="catalytic activity">
    <reaction evidence="7">
        <text>(S)-2,3,4,5-tetrahydrodipicolinate + acetyl-CoA + H2O = L-2-acetamido-6-oxoheptanedioate + CoA</text>
        <dbReference type="Rhea" id="RHEA:13085"/>
        <dbReference type="ChEBI" id="CHEBI:15377"/>
        <dbReference type="ChEBI" id="CHEBI:16845"/>
        <dbReference type="ChEBI" id="CHEBI:57287"/>
        <dbReference type="ChEBI" id="CHEBI:57288"/>
        <dbReference type="ChEBI" id="CHEBI:58117"/>
        <dbReference type="EC" id="2.3.1.89"/>
    </reaction>
</comment>